<comment type="caution">
    <text evidence="8">The sequence shown here is derived from an EMBL/GenBank/DDBJ whole genome shotgun (WGS) entry which is preliminary data.</text>
</comment>
<feature type="transmembrane region" description="Helical" evidence="6">
    <location>
        <begin position="189"/>
        <end position="207"/>
    </location>
</feature>
<organism evidence="8 9">
    <name type="scientific">Candidatus Paracaedimonas acanthamoebae</name>
    <dbReference type="NCBI Taxonomy" id="244581"/>
    <lineage>
        <taxon>Bacteria</taxon>
        <taxon>Pseudomonadati</taxon>
        <taxon>Pseudomonadota</taxon>
        <taxon>Alphaproteobacteria</taxon>
        <taxon>Holosporales</taxon>
        <taxon>Caedimonadaceae</taxon>
        <taxon>Candidatus Paracaedimonas</taxon>
    </lineage>
</organism>
<proteinExistence type="inferred from homology"/>
<feature type="transmembrane region" description="Helical" evidence="6">
    <location>
        <begin position="125"/>
        <end position="146"/>
    </location>
</feature>
<reference evidence="8" key="1">
    <citation type="submission" date="2021-02" db="EMBL/GenBank/DDBJ databases">
        <title>Thiocyanate and organic carbon inputs drive convergent selection for specific autotrophic Afipia and Thiobacillus strains within complex microbiomes.</title>
        <authorList>
            <person name="Huddy R.J."/>
            <person name="Sachdeva R."/>
            <person name="Kadzinga F."/>
            <person name="Kantor R.S."/>
            <person name="Harrison S.T.L."/>
            <person name="Banfield J.F."/>
        </authorList>
    </citation>
    <scope>NUCLEOTIDE SEQUENCE</scope>
    <source>
        <strain evidence="8">SCN18_10_11_15_R4_P_38_20</strain>
    </source>
</reference>
<evidence type="ECO:0000313" key="8">
    <source>
        <dbReference type="EMBL" id="MBN9413312.1"/>
    </source>
</evidence>
<dbReference type="InterPro" id="IPR000620">
    <property type="entry name" value="EamA_dom"/>
</dbReference>
<evidence type="ECO:0000256" key="2">
    <source>
        <dbReference type="ARBA" id="ARBA00007362"/>
    </source>
</evidence>
<gene>
    <name evidence="8" type="ORF">J0H12_05265</name>
</gene>
<evidence type="ECO:0000259" key="7">
    <source>
        <dbReference type="Pfam" id="PF00892"/>
    </source>
</evidence>
<dbReference type="Pfam" id="PF00892">
    <property type="entry name" value="EamA"/>
    <property type="match status" value="2"/>
</dbReference>
<dbReference type="Proteomes" id="UP000664414">
    <property type="component" value="Unassembled WGS sequence"/>
</dbReference>
<feature type="transmembrane region" description="Helical" evidence="6">
    <location>
        <begin position="93"/>
        <end position="113"/>
    </location>
</feature>
<comment type="similarity">
    <text evidence="2">Belongs to the EamA transporter family.</text>
</comment>
<dbReference type="EMBL" id="JAFKGL010000020">
    <property type="protein sequence ID" value="MBN9413312.1"/>
    <property type="molecule type" value="Genomic_DNA"/>
</dbReference>
<keyword evidence="4 6" id="KW-1133">Transmembrane helix</keyword>
<dbReference type="GO" id="GO:0016020">
    <property type="term" value="C:membrane"/>
    <property type="evidence" value="ECO:0007669"/>
    <property type="project" value="UniProtKB-SubCell"/>
</dbReference>
<feature type="transmembrane region" description="Helical" evidence="6">
    <location>
        <begin position="7"/>
        <end position="28"/>
    </location>
</feature>
<feature type="domain" description="EamA" evidence="7">
    <location>
        <begin position="10"/>
        <end position="142"/>
    </location>
</feature>
<keyword evidence="3 6" id="KW-0812">Transmembrane</keyword>
<keyword evidence="5 6" id="KW-0472">Membrane</keyword>
<dbReference type="InterPro" id="IPR037185">
    <property type="entry name" value="EmrE-like"/>
</dbReference>
<protein>
    <submittedName>
        <fullName evidence="8">EamA family transporter</fullName>
    </submittedName>
</protein>
<accession>A0A8J7PK75</accession>
<feature type="transmembrane region" description="Helical" evidence="6">
    <location>
        <begin position="278"/>
        <end position="294"/>
    </location>
</feature>
<feature type="domain" description="EamA" evidence="7">
    <location>
        <begin position="158"/>
        <end position="293"/>
    </location>
</feature>
<feature type="transmembrane region" description="Helical" evidence="6">
    <location>
        <begin position="219"/>
        <end position="242"/>
    </location>
</feature>
<evidence type="ECO:0000256" key="4">
    <source>
        <dbReference type="ARBA" id="ARBA00022989"/>
    </source>
</evidence>
<evidence type="ECO:0000256" key="5">
    <source>
        <dbReference type="ARBA" id="ARBA00023136"/>
    </source>
</evidence>
<dbReference type="AlphaFoldDB" id="A0A8J7PK75"/>
<evidence type="ECO:0000256" key="3">
    <source>
        <dbReference type="ARBA" id="ARBA00022692"/>
    </source>
</evidence>
<feature type="transmembrane region" description="Helical" evidence="6">
    <location>
        <begin position="254"/>
        <end position="272"/>
    </location>
</feature>
<dbReference type="PANTHER" id="PTHR32322">
    <property type="entry name" value="INNER MEMBRANE TRANSPORTER"/>
    <property type="match status" value="1"/>
</dbReference>
<name>A0A8J7PK75_9PROT</name>
<dbReference type="PANTHER" id="PTHR32322:SF2">
    <property type="entry name" value="EAMA DOMAIN-CONTAINING PROTEIN"/>
    <property type="match status" value="1"/>
</dbReference>
<feature type="transmembrane region" description="Helical" evidence="6">
    <location>
        <begin position="40"/>
        <end position="58"/>
    </location>
</feature>
<dbReference type="SUPFAM" id="SSF103481">
    <property type="entry name" value="Multidrug resistance efflux transporter EmrE"/>
    <property type="match status" value="2"/>
</dbReference>
<feature type="transmembrane region" description="Helical" evidence="6">
    <location>
        <begin position="158"/>
        <end position="177"/>
    </location>
</feature>
<comment type="subcellular location">
    <subcellularLocation>
        <location evidence="1">Membrane</location>
        <topology evidence="1">Multi-pass membrane protein</topology>
    </subcellularLocation>
</comment>
<evidence type="ECO:0000256" key="6">
    <source>
        <dbReference type="SAM" id="Phobius"/>
    </source>
</evidence>
<dbReference type="InterPro" id="IPR050638">
    <property type="entry name" value="AA-Vitamin_Transporters"/>
</dbReference>
<evidence type="ECO:0000256" key="1">
    <source>
        <dbReference type="ARBA" id="ARBA00004141"/>
    </source>
</evidence>
<feature type="transmembrane region" description="Helical" evidence="6">
    <location>
        <begin position="70"/>
        <end position="87"/>
    </location>
</feature>
<evidence type="ECO:0000313" key="9">
    <source>
        <dbReference type="Proteomes" id="UP000664414"/>
    </source>
</evidence>
<sequence length="304" mass="34088">MYVNSSLLQTILFYVVTTLAWGSTWYAIKFQFGNVAPALSIGYRFAIASLILFGWCFLKDVNLRFSKKSHLLFLLQGIFLFCLNYFFAYEAAIYISSGINAVIFSIVLIFNMLNSFLFYRLPINSKFISGALLGIIGICFIFWPQINALNLSNDSLRGMLFSLFGAASASWGTMISMRNQKHHLPVMQTNAYAMGYGALLTLLLAFIEGHSLTFDWTFPYVLSLLYLSIVGSVIAFGCYLTLVGQIGPVKASYIMLITPIVALIISTFLEQFQWEQHVIWGVGLISLGNLIILGKKMPSLKKVR</sequence>